<keyword evidence="1" id="KW-1133">Transmembrane helix</keyword>
<organism evidence="2 3">
    <name type="scientific">Acanthoscelides obtectus</name>
    <name type="common">Bean weevil</name>
    <name type="synonym">Bruchus obtectus</name>
    <dbReference type="NCBI Taxonomy" id="200917"/>
    <lineage>
        <taxon>Eukaryota</taxon>
        <taxon>Metazoa</taxon>
        <taxon>Ecdysozoa</taxon>
        <taxon>Arthropoda</taxon>
        <taxon>Hexapoda</taxon>
        <taxon>Insecta</taxon>
        <taxon>Pterygota</taxon>
        <taxon>Neoptera</taxon>
        <taxon>Endopterygota</taxon>
        <taxon>Coleoptera</taxon>
        <taxon>Polyphaga</taxon>
        <taxon>Cucujiformia</taxon>
        <taxon>Chrysomeloidea</taxon>
        <taxon>Chrysomelidae</taxon>
        <taxon>Bruchinae</taxon>
        <taxon>Bruchini</taxon>
        <taxon>Acanthoscelides</taxon>
    </lineage>
</organism>
<feature type="transmembrane region" description="Helical" evidence="1">
    <location>
        <begin position="75"/>
        <end position="99"/>
    </location>
</feature>
<reference evidence="2" key="1">
    <citation type="submission" date="2022-03" db="EMBL/GenBank/DDBJ databases">
        <authorList>
            <person name="Sayadi A."/>
        </authorList>
    </citation>
    <scope>NUCLEOTIDE SEQUENCE</scope>
</reference>
<evidence type="ECO:0000313" key="2">
    <source>
        <dbReference type="EMBL" id="CAH1987871.1"/>
    </source>
</evidence>
<gene>
    <name evidence="2" type="ORF">ACAOBT_LOCUS18130</name>
</gene>
<sequence>MSFALPSVKVKPELPDHFGFKEGSLGVQDVMTNGLASAKPCTDAVHALVASEMNVGILVPNKECLSCLNLTLSQYVYILVVLFSYASQVLIVQVNILGLPFMS</sequence>
<name>A0A9P0L268_ACAOB</name>
<evidence type="ECO:0000256" key="1">
    <source>
        <dbReference type="SAM" id="Phobius"/>
    </source>
</evidence>
<keyword evidence="1" id="KW-0472">Membrane</keyword>
<proteinExistence type="predicted"/>
<dbReference type="OrthoDB" id="15001at2759"/>
<accession>A0A9P0L268</accession>
<evidence type="ECO:0000313" key="3">
    <source>
        <dbReference type="Proteomes" id="UP001152888"/>
    </source>
</evidence>
<dbReference type="Proteomes" id="UP001152888">
    <property type="component" value="Unassembled WGS sequence"/>
</dbReference>
<keyword evidence="1" id="KW-0812">Transmembrane</keyword>
<dbReference type="EMBL" id="CAKOFQ010007030">
    <property type="protein sequence ID" value="CAH1987871.1"/>
    <property type="molecule type" value="Genomic_DNA"/>
</dbReference>
<protein>
    <submittedName>
        <fullName evidence="2">Uncharacterized protein</fullName>
    </submittedName>
</protein>
<dbReference type="AlphaFoldDB" id="A0A9P0L268"/>
<comment type="caution">
    <text evidence="2">The sequence shown here is derived from an EMBL/GenBank/DDBJ whole genome shotgun (WGS) entry which is preliminary data.</text>
</comment>
<keyword evidence="3" id="KW-1185">Reference proteome</keyword>